<dbReference type="OrthoDB" id="9809061at2"/>
<name>A0A0W1AGI1_9GAMM</name>
<dbReference type="PANTHER" id="PTHR34984">
    <property type="entry name" value="CARBON STORAGE REGULATOR"/>
    <property type="match status" value="1"/>
</dbReference>
<dbReference type="InterPro" id="IPR036107">
    <property type="entry name" value="CsrA_sf"/>
</dbReference>
<reference evidence="7 8" key="1">
    <citation type="submission" date="2015-11" db="EMBL/GenBank/DDBJ databases">
        <title>Genomic analysis of 38 Legionella species identifies large and diverse effector repertoires.</title>
        <authorList>
            <person name="Burstein D."/>
            <person name="Amaro F."/>
            <person name="Zusman T."/>
            <person name="Lifshitz Z."/>
            <person name="Cohen O."/>
            <person name="Gilbert J.A."/>
            <person name="Pupko T."/>
            <person name="Shuman H.A."/>
            <person name="Segal G."/>
        </authorList>
    </citation>
    <scope>NUCLEOTIDE SEQUENCE [LARGE SCALE GENOMIC DNA]</scope>
    <source>
        <strain evidence="7 8">ATCC 51914</strain>
    </source>
</reference>
<comment type="subcellular location">
    <subcellularLocation>
        <location evidence="6">Cytoplasm</location>
    </subcellularLocation>
</comment>
<evidence type="ECO:0000256" key="1">
    <source>
        <dbReference type="ARBA" id="ARBA00022490"/>
    </source>
</evidence>
<dbReference type="GO" id="GO:0006402">
    <property type="term" value="P:mRNA catabolic process"/>
    <property type="evidence" value="ECO:0007669"/>
    <property type="project" value="InterPro"/>
</dbReference>
<evidence type="ECO:0000256" key="4">
    <source>
        <dbReference type="ARBA" id="ARBA00022884"/>
    </source>
</evidence>
<dbReference type="PATRIC" id="fig|66969.6.peg.1263"/>
<dbReference type="PANTHER" id="PTHR34984:SF1">
    <property type="entry name" value="CARBON STORAGE REGULATOR"/>
    <property type="match status" value="1"/>
</dbReference>
<accession>A0A0W1AGI1</accession>
<keyword evidence="8" id="KW-1185">Reference proteome</keyword>
<keyword evidence="3 6" id="KW-0810">Translation regulation</keyword>
<dbReference type="RefSeq" id="WP_028378548.1">
    <property type="nucleotide sequence ID" value="NZ_CAAAIQ010000008.1"/>
</dbReference>
<dbReference type="EMBL" id="LNZB01000031">
    <property type="protein sequence ID" value="KTD80454.1"/>
    <property type="molecule type" value="Genomic_DNA"/>
</dbReference>
<evidence type="ECO:0000256" key="2">
    <source>
        <dbReference type="ARBA" id="ARBA00022491"/>
    </source>
</evidence>
<dbReference type="Pfam" id="PF02599">
    <property type="entry name" value="CsrA"/>
    <property type="match status" value="1"/>
</dbReference>
<comment type="function">
    <text evidence="6">A key translational regulator that binds mRNA to regulate translation initiation and/or mRNA stability. Mediates global changes in gene expression, shifting from rapid growth to stress survival by linking envelope stress, the stringent response and the catabolite repression systems. Usually binds in the 5'-UTR; binding at or near the Shine-Dalgarno sequence prevents ribosome-binding, repressing translation, binding elsewhere in the 5'-UTR can activate translation and/or stabilize the mRNA. Its function is antagonized by small RNA(s).</text>
</comment>
<dbReference type="GO" id="GO:0005829">
    <property type="term" value="C:cytosol"/>
    <property type="evidence" value="ECO:0007669"/>
    <property type="project" value="TreeGrafter"/>
</dbReference>
<keyword evidence="1 6" id="KW-0963">Cytoplasm</keyword>
<keyword evidence="2 6" id="KW-0678">Repressor</keyword>
<comment type="similarity">
    <text evidence="6">Belongs to the CsrA/RsmA family.</text>
</comment>
<comment type="subunit">
    <text evidence="6">Homodimer; the beta-strands of each monomer intercalate to form a hydrophobic core, while the alpha-helices form wings that extend away from the core.</text>
</comment>
<dbReference type="GO" id="GO:0048027">
    <property type="term" value="F:mRNA 5'-UTR binding"/>
    <property type="evidence" value="ECO:0007669"/>
    <property type="project" value="UniProtKB-UniRule"/>
</dbReference>
<sequence length="90" mass="10263">MLVLTRKLGQSIVIGDDIYCTVVGVKGGQVRLGFDAPKSLSIHREEIQRRINSAQQNDSWFDEQIASKENIVDRLIRTFKLGLKVAERHR</sequence>
<dbReference type="HAMAP" id="MF_00167">
    <property type="entry name" value="CsrA"/>
    <property type="match status" value="1"/>
</dbReference>
<evidence type="ECO:0000256" key="6">
    <source>
        <dbReference type="HAMAP-Rule" id="MF_00167"/>
    </source>
</evidence>
<gene>
    <name evidence="7" type="primary">csrA_1</name>
    <name evidence="6" type="synonym">csrA</name>
    <name evidence="7" type="ORF">Lwal_1151</name>
</gene>
<evidence type="ECO:0000313" key="7">
    <source>
        <dbReference type="EMBL" id="KTD80454.1"/>
    </source>
</evidence>
<dbReference type="Gene3D" id="2.60.40.4380">
    <property type="entry name" value="Translational regulator CsrA"/>
    <property type="match status" value="1"/>
</dbReference>
<dbReference type="NCBIfam" id="TIGR00202">
    <property type="entry name" value="csrA"/>
    <property type="match status" value="1"/>
</dbReference>
<evidence type="ECO:0000256" key="5">
    <source>
        <dbReference type="ARBA" id="ARBA00023159"/>
    </source>
</evidence>
<dbReference type="AlphaFoldDB" id="A0A0W1AGI1"/>
<keyword evidence="5 6" id="KW-0010">Activator</keyword>
<evidence type="ECO:0000256" key="3">
    <source>
        <dbReference type="ARBA" id="ARBA00022845"/>
    </source>
</evidence>
<dbReference type="GO" id="GO:0045948">
    <property type="term" value="P:positive regulation of translational initiation"/>
    <property type="evidence" value="ECO:0007669"/>
    <property type="project" value="UniProtKB-UniRule"/>
</dbReference>
<dbReference type="NCBIfam" id="NF002469">
    <property type="entry name" value="PRK01712.1"/>
    <property type="match status" value="1"/>
</dbReference>
<comment type="caution">
    <text evidence="7">The sequence shown here is derived from an EMBL/GenBank/DDBJ whole genome shotgun (WGS) entry which is preliminary data.</text>
</comment>
<dbReference type="STRING" id="66969.Lwal_1151"/>
<keyword evidence="4 6" id="KW-0694">RNA-binding</keyword>
<dbReference type="Proteomes" id="UP000054729">
    <property type="component" value="Unassembled WGS sequence"/>
</dbReference>
<organism evidence="7 8">
    <name type="scientific">Legionella waltersii</name>
    <dbReference type="NCBI Taxonomy" id="66969"/>
    <lineage>
        <taxon>Bacteria</taxon>
        <taxon>Pseudomonadati</taxon>
        <taxon>Pseudomonadota</taxon>
        <taxon>Gammaproteobacteria</taxon>
        <taxon>Legionellales</taxon>
        <taxon>Legionellaceae</taxon>
        <taxon>Legionella</taxon>
    </lineage>
</organism>
<dbReference type="GO" id="GO:0006109">
    <property type="term" value="P:regulation of carbohydrate metabolic process"/>
    <property type="evidence" value="ECO:0007669"/>
    <property type="project" value="UniProtKB-UniRule"/>
</dbReference>
<evidence type="ECO:0000313" key="8">
    <source>
        <dbReference type="Proteomes" id="UP000054729"/>
    </source>
</evidence>
<dbReference type="GO" id="GO:0045947">
    <property type="term" value="P:negative regulation of translational initiation"/>
    <property type="evidence" value="ECO:0007669"/>
    <property type="project" value="UniProtKB-UniRule"/>
</dbReference>
<dbReference type="InterPro" id="IPR003751">
    <property type="entry name" value="CsrA"/>
</dbReference>
<dbReference type="FunFam" id="2.60.40.4380:FF:000002">
    <property type="entry name" value="Translational regulator CsrA"/>
    <property type="match status" value="1"/>
</dbReference>
<protein>
    <recommendedName>
        <fullName evidence="6">Translational regulator CsrA</fullName>
    </recommendedName>
    <alternativeName>
        <fullName evidence="6">Carbon storage regulator</fullName>
    </alternativeName>
</protein>
<dbReference type="SUPFAM" id="SSF117130">
    <property type="entry name" value="CsrA-like"/>
    <property type="match status" value="1"/>
</dbReference>
<proteinExistence type="inferred from homology"/>